<name>A0A1B7TF45_9ASCO</name>
<comment type="similarity">
    <text evidence="2 5">Belongs to the RRS1 family.</text>
</comment>
<dbReference type="GO" id="GO:0042254">
    <property type="term" value="P:ribosome biogenesis"/>
    <property type="evidence" value="ECO:0007669"/>
    <property type="project" value="UniProtKB-KW"/>
</dbReference>
<dbReference type="AlphaFoldDB" id="A0A1B7TF45"/>
<evidence type="ECO:0000256" key="2">
    <source>
        <dbReference type="ARBA" id="ARBA00010077"/>
    </source>
</evidence>
<evidence type="ECO:0000256" key="4">
    <source>
        <dbReference type="ARBA" id="ARBA00023242"/>
    </source>
</evidence>
<dbReference type="OrthoDB" id="28455at2759"/>
<dbReference type="EMBL" id="LXPE01000009">
    <property type="protein sequence ID" value="OBA27363.1"/>
    <property type="molecule type" value="Genomic_DNA"/>
</dbReference>
<sequence>MSTETTTVSKYADLPVTVEKNIPVTYDLGLLSVFDSNPINGDNFNSSNTQREKHIKDLTRDNTQLLINQLLQQPIQTTTDSAKSTISLIQLTEPTTELPREKALPKPKAPTKWELFAAKKGIQKKRKEGKLEYDEHKGEWVNKWGYNKKSEVLAEDWCVEIDEQDTKNEDGLLDPRALKRADRKKLIKRNELQQKRNLQNNK</sequence>
<dbReference type="Pfam" id="PF04939">
    <property type="entry name" value="RRS1"/>
    <property type="match status" value="1"/>
</dbReference>
<dbReference type="InterPro" id="IPR007023">
    <property type="entry name" value="Ribosom_reg"/>
</dbReference>
<evidence type="ECO:0000313" key="7">
    <source>
        <dbReference type="Proteomes" id="UP000092321"/>
    </source>
</evidence>
<comment type="function">
    <text evidence="5">Involved in ribosomal large subunit assembly.</text>
</comment>
<dbReference type="GO" id="GO:0005634">
    <property type="term" value="C:nucleus"/>
    <property type="evidence" value="ECO:0007669"/>
    <property type="project" value="UniProtKB-SubCell"/>
</dbReference>
<evidence type="ECO:0000313" key="6">
    <source>
        <dbReference type="EMBL" id="OBA27363.1"/>
    </source>
</evidence>
<dbReference type="Proteomes" id="UP000092321">
    <property type="component" value="Unassembled WGS sequence"/>
</dbReference>
<reference evidence="7" key="1">
    <citation type="journal article" date="2016" name="Proc. Natl. Acad. Sci. U.S.A.">
        <title>Comparative genomics of biotechnologically important yeasts.</title>
        <authorList>
            <person name="Riley R."/>
            <person name="Haridas S."/>
            <person name="Wolfe K.H."/>
            <person name="Lopes M.R."/>
            <person name="Hittinger C.T."/>
            <person name="Goeker M."/>
            <person name="Salamov A.A."/>
            <person name="Wisecaver J.H."/>
            <person name="Long T.M."/>
            <person name="Calvey C.H."/>
            <person name="Aerts A.L."/>
            <person name="Barry K.W."/>
            <person name="Choi C."/>
            <person name="Clum A."/>
            <person name="Coughlan A.Y."/>
            <person name="Deshpande S."/>
            <person name="Douglass A.P."/>
            <person name="Hanson S.J."/>
            <person name="Klenk H.-P."/>
            <person name="LaButti K.M."/>
            <person name="Lapidus A."/>
            <person name="Lindquist E.A."/>
            <person name="Lipzen A.M."/>
            <person name="Meier-Kolthoff J.P."/>
            <person name="Ohm R.A."/>
            <person name="Otillar R.P."/>
            <person name="Pangilinan J.L."/>
            <person name="Peng Y."/>
            <person name="Rokas A."/>
            <person name="Rosa C.A."/>
            <person name="Scheuner C."/>
            <person name="Sibirny A.A."/>
            <person name="Slot J.C."/>
            <person name="Stielow J.B."/>
            <person name="Sun H."/>
            <person name="Kurtzman C.P."/>
            <person name="Blackwell M."/>
            <person name="Grigoriev I.V."/>
            <person name="Jeffries T.W."/>
        </authorList>
    </citation>
    <scope>NUCLEOTIDE SEQUENCE [LARGE SCALE GENOMIC DNA]</scope>
    <source>
        <strain evidence="7">NRRL Y-1626</strain>
    </source>
</reference>
<keyword evidence="7" id="KW-1185">Reference proteome</keyword>
<organism evidence="6 7">
    <name type="scientific">Hanseniaspora valbyensis NRRL Y-1626</name>
    <dbReference type="NCBI Taxonomy" id="766949"/>
    <lineage>
        <taxon>Eukaryota</taxon>
        <taxon>Fungi</taxon>
        <taxon>Dikarya</taxon>
        <taxon>Ascomycota</taxon>
        <taxon>Saccharomycotina</taxon>
        <taxon>Saccharomycetes</taxon>
        <taxon>Saccharomycodales</taxon>
        <taxon>Saccharomycodaceae</taxon>
        <taxon>Hanseniaspora</taxon>
    </lineage>
</organism>
<accession>A0A1B7TF45</accession>
<comment type="subcellular location">
    <subcellularLocation>
        <location evidence="1 5">Nucleus</location>
    </subcellularLocation>
</comment>
<evidence type="ECO:0000256" key="1">
    <source>
        <dbReference type="ARBA" id="ARBA00004123"/>
    </source>
</evidence>
<keyword evidence="4 5" id="KW-0539">Nucleus</keyword>
<evidence type="ECO:0000256" key="3">
    <source>
        <dbReference type="ARBA" id="ARBA00022517"/>
    </source>
</evidence>
<evidence type="ECO:0000256" key="5">
    <source>
        <dbReference type="RuleBase" id="RU364132"/>
    </source>
</evidence>
<gene>
    <name evidence="6" type="ORF">HANVADRAFT_52383</name>
</gene>
<protein>
    <recommendedName>
        <fullName evidence="5">Ribosome biogenesis regulatory protein</fullName>
    </recommendedName>
</protein>
<comment type="caution">
    <text evidence="6">The sequence shown here is derived from an EMBL/GenBank/DDBJ whole genome shotgun (WGS) entry which is preliminary data.</text>
</comment>
<keyword evidence="3 5" id="KW-0690">Ribosome biogenesis</keyword>
<proteinExistence type="inferred from homology"/>